<name>A0A4T0B415_AURPU</name>
<proteinExistence type="inferred from homology"/>
<sequence>MQKLRTALTVSKGFSGLIAAIECYRQGHDVSIYESFKELKVLGDIISFSSNARRIFRRWHYKSRDRVSNRLRPLSIDLRNYSFNIYNLKADLEALVFNGHRGKLHTIVFEYVHADVMIRSDGVRLKARELVLGYDDRLKASGYRTRGLVSSTSIAIRSKARSDLMCTSSSRPLRAVKTAARS</sequence>
<organism evidence="4 5">
    <name type="scientific">Aureobasidium pullulans</name>
    <name type="common">Black yeast</name>
    <name type="synonym">Pullularia pullulans</name>
    <dbReference type="NCBI Taxonomy" id="5580"/>
    <lineage>
        <taxon>Eukaryota</taxon>
        <taxon>Fungi</taxon>
        <taxon>Dikarya</taxon>
        <taxon>Ascomycota</taxon>
        <taxon>Pezizomycotina</taxon>
        <taxon>Dothideomycetes</taxon>
        <taxon>Dothideomycetidae</taxon>
        <taxon>Dothideales</taxon>
        <taxon>Saccotheciaceae</taxon>
        <taxon>Aureobasidium</taxon>
    </lineage>
</organism>
<dbReference type="InterPro" id="IPR050493">
    <property type="entry name" value="FAD-dep_Monooxygenase_BioMet"/>
</dbReference>
<dbReference type="PANTHER" id="PTHR13789">
    <property type="entry name" value="MONOOXYGENASE"/>
    <property type="match status" value="1"/>
</dbReference>
<gene>
    <name evidence="4" type="ORF">D6C78_11036</name>
</gene>
<dbReference type="InterPro" id="IPR036188">
    <property type="entry name" value="FAD/NAD-bd_sf"/>
</dbReference>
<dbReference type="Proteomes" id="UP000308724">
    <property type="component" value="Unassembled WGS sequence"/>
</dbReference>
<evidence type="ECO:0000256" key="1">
    <source>
        <dbReference type="ARBA" id="ARBA00007992"/>
    </source>
</evidence>
<keyword evidence="3" id="KW-0503">Monooxygenase</keyword>
<reference evidence="4 5" key="1">
    <citation type="submission" date="2018-10" db="EMBL/GenBank/DDBJ databases">
        <title>Fifty Aureobasidium pullulans genomes reveal a recombining polyextremotolerant generalist.</title>
        <authorList>
            <person name="Gostincar C."/>
            <person name="Turk M."/>
            <person name="Zajc J."/>
            <person name="Gunde-Cimerman N."/>
        </authorList>
    </citation>
    <scope>NUCLEOTIDE SEQUENCE [LARGE SCALE GENOMIC DNA]</scope>
    <source>
        <strain evidence="4 5">EXF-1645</strain>
    </source>
</reference>
<dbReference type="AlphaFoldDB" id="A0A4T0B415"/>
<dbReference type="Gene3D" id="3.50.50.60">
    <property type="entry name" value="FAD/NAD(P)-binding domain"/>
    <property type="match status" value="1"/>
</dbReference>
<protein>
    <submittedName>
        <fullName evidence="4">Uncharacterized protein</fullName>
    </submittedName>
</protein>
<dbReference type="SUPFAM" id="SSF51905">
    <property type="entry name" value="FAD/NAD(P)-binding domain"/>
    <property type="match status" value="1"/>
</dbReference>
<evidence type="ECO:0000313" key="4">
    <source>
        <dbReference type="EMBL" id="TIA27708.1"/>
    </source>
</evidence>
<dbReference type="EMBL" id="QZBZ01000816">
    <property type="protein sequence ID" value="TIA27708.1"/>
    <property type="molecule type" value="Genomic_DNA"/>
</dbReference>
<dbReference type="GO" id="GO:0004497">
    <property type="term" value="F:monooxygenase activity"/>
    <property type="evidence" value="ECO:0007669"/>
    <property type="project" value="UniProtKB-KW"/>
</dbReference>
<comment type="similarity">
    <text evidence="1">Belongs to the paxM FAD-dependent monooxygenase family.</text>
</comment>
<evidence type="ECO:0000256" key="2">
    <source>
        <dbReference type="ARBA" id="ARBA00023002"/>
    </source>
</evidence>
<comment type="caution">
    <text evidence="4">The sequence shown here is derived from an EMBL/GenBank/DDBJ whole genome shotgun (WGS) entry which is preliminary data.</text>
</comment>
<keyword evidence="2" id="KW-0560">Oxidoreductase</keyword>
<accession>A0A4T0B415</accession>
<evidence type="ECO:0000313" key="5">
    <source>
        <dbReference type="Proteomes" id="UP000308724"/>
    </source>
</evidence>
<evidence type="ECO:0000256" key="3">
    <source>
        <dbReference type="ARBA" id="ARBA00023033"/>
    </source>
</evidence>
<dbReference type="Gene3D" id="3.30.9.30">
    <property type="match status" value="1"/>
</dbReference>
<dbReference type="PANTHER" id="PTHR13789:SF187">
    <property type="entry name" value="MONOOXYGENASE"/>
    <property type="match status" value="1"/>
</dbReference>